<dbReference type="GO" id="GO:0005737">
    <property type="term" value="C:cytoplasm"/>
    <property type="evidence" value="ECO:0007669"/>
    <property type="project" value="TreeGrafter"/>
</dbReference>
<comment type="pathway">
    <text evidence="3">Protein modification; protein ubiquitination.</text>
</comment>
<dbReference type="Gene3D" id="3.30.40.10">
    <property type="entry name" value="Zinc/RING finger domain, C3HC4 (zinc finger)"/>
    <property type="match status" value="1"/>
</dbReference>
<protein>
    <recommendedName>
        <fullName evidence="3">Pre-mRNA-processing factor 19</fullName>
        <ecNumber evidence="3">2.3.2.27</ecNumber>
    </recommendedName>
</protein>
<dbReference type="GO" id="GO:0070534">
    <property type="term" value="P:protein K63-linked ubiquitination"/>
    <property type="evidence" value="ECO:0007669"/>
    <property type="project" value="UniProtKB-UniRule"/>
</dbReference>
<accession>A0A085LWC5</accession>
<comment type="function">
    <text evidence="3">Ubiquitin-protein ligase which is mainly involved pre-mRNA splicing and DNA repair. Required for pre-mRNA splicing as component of the spliceosome.</text>
</comment>
<dbReference type="AlphaFoldDB" id="A0A085LWC5"/>
<dbReference type="Pfam" id="PF04564">
    <property type="entry name" value="U-box"/>
    <property type="match status" value="1"/>
</dbReference>
<evidence type="ECO:0000313" key="6">
    <source>
        <dbReference type="Proteomes" id="UP000030764"/>
    </source>
</evidence>
<evidence type="ECO:0000256" key="3">
    <source>
        <dbReference type="RuleBase" id="RU367101"/>
    </source>
</evidence>
<dbReference type="GO" id="GO:0061630">
    <property type="term" value="F:ubiquitin protein ligase activity"/>
    <property type="evidence" value="ECO:0007669"/>
    <property type="project" value="UniProtKB-UniRule"/>
</dbReference>
<dbReference type="GO" id="GO:0000398">
    <property type="term" value="P:mRNA splicing, via spliceosome"/>
    <property type="evidence" value="ECO:0007669"/>
    <property type="project" value="InterPro"/>
</dbReference>
<dbReference type="EC" id="2.3.2.27" evidence="3"/>
<keyword evidence="3" id="KW-0234">DNA repair</keyword>
<proteinExistence type="inferred from homology"/>
<dbReference type="Proteomes" id="UP000030764">
    <property type="component" value="Unassembled WGS sequence"/>
</dbReference>
<feature type="domain" description="U-box" evidence="4">
    <location>
        <begin position="20"/>
        <end position="84"/>
    </location>
</feature>
<dbReference type="EMBL" id="KL363274">
    <property type="protein sequence ID" value="KFD49271.1"/>
    <property type="molecule type" value="Genomic_DNA"/>
</dbReference>
<dbReference type="SMART" id="SM00504">
    <property type="entry name" value="Ubox"/>
    <property type="match status" value="1"/>
</dbReference>
<dbReference type="GO" id="GO:0071006">
    <property type="term" value="C:U2-type catalytic step 1 spliceosome"/>
    <property type="evidence" value="ECO:0007669"/>
    <property type="project" value="TreeGrafter"/>
</dbReference>
<comment type="subcellular location">
    <subcellularLocation>
        <location evidence="1 3">Nucleus</location>
    </subcellularLocation>
</comment>
<dbReference type="FunFam" id="3.30.40.10:FF:000027">
    <property type="entry name" value="Pre-mRNA-processing factor 19, putative"/>
    <property type="match status" value="1"/>
</dbReference>
<comment type="similarity">
    <text evidence="3">Belongs to the WD repeat PRP19 family.</text>
</comment>
<sequence length="155" mass="17706">MSLDGLFTTGTFQFSMFVDINGVPNEVPEDPVYSPSSKCVFQRRLIEKHIMEKGTDPMSREKLSVDQLMQNCHELSMNTTPLAASLLLGYRWKLQRPKRHSGLEAQKGADATDEETGMSEADTLKQWYPNVWCPRPLLRQTFCHRPISLSWATQT</sequence>
<keyword evidence="3" id="KW-0507">mRNA processing</keyword>
<keyword evidence="2 3" id="KW-0539">Nucleus</keyword>
<evidence type="ECO:0000256" key="1">
    <source>
        <dbReference type="ARBA" id="ARBA00004123"/>
    </source>
</evidence>
<keyword evidence="3" id="KW-0747">Spliceosome</keyword>
<keyword evidence="6" id="KW-1185">Reference proteome</keyword>
<keyword evidence="3" id="KW-0227">DNA damage</keyword>
<keyword evidence="3" id="KW-0508">mRNA splicing</keyword>
<evidence type="ECO:0000256" key="2">
    <source>
        <dbReference type="ARBA" id="ARBA00023242"/>
    </source>
</evidence>
<dbReference type="GO" id="GO:0000974">
    <property type="term" value="C:Prp19 complex"/>
    <property type="evidence" value="ECO:0007669"/>
    <property type="project" value="UniProtKB-UniRule"/>
</dbReference>
<dbReference type="GO" id="GO:0006281">
    <property type="term" value="P:DNA repair"/>
    <property type="evidence" value="ECO:0007669"/>
    <property type="project" value="UniProtKB-KW"/>
</dbReference>
<keyword evidence="3" id="KW-0833">Ubl conjugation pathway</keyword>
<reference evidence="5 6" key="1">
    <citation type="journal article" date="2014" name="Nat. Genet.">
        <title>Genome and transcriptome of the porcine whipworm Trichuris suis.</title>
        <authorList>
            <person name="Jex A.R."/>
            <person name="Nejsum P."/>
            <person name="Schwarz E.M."/>
            <person name="Hu L."/>
            <person name="Young N.D."/>
            <person name="Hall R.S."/>
            <person name="Korhonen P.K."/>
            <person name="Liao S."/>
            <person name="Thamsborg S."/>
            <person name="Xia J."/>
            <person name="Xu P."/>
            <person name="Wang S."/>
            <person name="Scheerlinck J.P."/>
            <person name="Hofmann A."/>
            <person name="Sternberg P.W."/>
            <person name="Wang J."/>
            <person name="Gasser R.B."/>
        </authorList>
    </citation>
    <scope>NUCLEOTIDE SEQUENCE [LARGE SCALE GENOMIC DNA]</scope>
    <source>
        <strain evidence="5">DCEP-RM93M</strain>
    </source>
</reference>
<comment type="catalytic activity">
    <reaction evidence="3">
        <text>S-ubiquitinyl-[E2 ubiquitin-conjugating enzyme]-L-cysteine + [acceptor protein]-L-lysine = [E2 ubiquitin-conjugating enzyme]-L-cysteine + N(6)-ubiquitinyl-[acceptor protein]-L-lysine.</text>
        <dbReference type="EC" id="2.3.2.27"/>
    </reaction>
</comment>
<evidence type="ECO:0000259" key="4">
    <source>
        <dbReference type="SMART" id="SM00504"/>
    </source>
</evidence>
<dbReference type="SUPFAM" id="SSF57850">
    <property type="entry name" value="RING/U-box"/>
    <property type="match status" value="1"/>
</dbReference>
<dbReference type="InterPro" id="IPR003613">
    <property type="entry name" value="Ubox_domain"/>
</dbReference>
<organism evidence="5 6">
    <name type="scientific">Trichuris suis</name>
    <name type="common">pig whipworm</name>
    <dbReference type="NCBI Taxonomy" id="68888"/>
    <lineage>
        <taxon>Eukaryota</taxon>
        <taxon>Metazoa</taxon>
        <taxon>Ecdysozoa</taxon>
        <taxon>Nematoda</taxon>
        <taxon>Enoplea</taxon>
        <taxon>Dorylaimia</taxon>
        <taxon>Trichinellida</taxon>
        <taxon>Trichuridae</taxon>
        <taxon>Trichuris</taxon>
    </lineage>
</organism>
<keyword evidence="3" id="KW-0808">Transferase</keyword>
<dbReference type="PANTHER" id="PTHR43995:SF1">
    <property type="entry name" value="PRE-MRNA-PROCESSING FACTOR 19"/>
    <property type="match status" value="1"/>
</dbReference>
<gene>
    <name evidence="5" type="ORF">M513_09823</name>
</gene>
<comment type="subunit">
    <text evidence="3">Homotetramer.</text>
</comment>
<evidence type="ECO:0000313" key="5">
    <source>
        <dbReference type="EMBL" id="KFD49271.1"/>
    </source>
</evidence>
<dbReference type="PANTHER" id="PTHR43995">
    <property type="entry name" value="PRE-MRNA-PROCESSING FACTOR 19"/>
    <property type="match status" value="1"/>
</dbReference>
<dbReference type="InterPro" id="IPR013083">
    <property type="entry name" value="Znf_RING/FYVE/PHD"/>
</dbReference>
<dbReference type="InterPro" id="IPR038959">
    <property type="entry name" value="Prp19"/>
</dbReference>
<name>A0A085LWC5_9BILA</name>